<dbReference type="Proteomes" id="UP000188268">
    <property type="component" value="Unassembled WGS sequence"/>
</dbReference>
<dbReference type="EMBL" id="AWWV01008216">
    <property type="protein sequence ID" value="OMO92321.1"/>
    <property type="molecule type" value="Genomic_DNA"/>
</dbReference>
<accession>A0A1R3JBT5</accession>
<comment type="caution">
    <text evidence="1">The sequence shown here is derived from an EMBL/GenBank/DDBJ whole genome shotgun (WGS) entry which is preliminary data.</text>
</comment>
<proteinExistence type="predicted"/>
<keyword evidence="2" id="KW-1185">Reference proteome</keyword>
<evidence type="ECO:0000313" key="1">
    <source>
        <dbReference type="EMBL" id="OMO92321.1"/>
    </source>
</evidence>
<sequence length="19" mass="2321">FGIRPFRHMTLLTIEYPKT</sequence>
<feature type="non-terminal residue" evidence="1">
    <location>
        <position position="1"/>
    </location>
</feature>
<name>A0A1R3JBT5_COCAP</name>
<protein>
    <submittedName>
        <fullName evidence="1">Uncharacterized protein</fullName>
    </submittedName>
</protein>
<dbReference type="AlphaFoldDB" id="A0A1R3JBT5"/>
<dbReference type="Gramene" id="OMO92321">
    <property type="protein sequence ID" value="OMO92321"/>
    <property type="gene ID" value="CCACVL1_06881"/>
</dbReference>
<evidence type="ECO:0000313" key="2">
    <source>
        <dbReference type="Proteomes" id="UP000188268"/>
    </source>
</evidence>
<gene>
    <name evidence="1" type="ORF">CCACVL1_06881</name>
</gene>
<reference evidence="1 2" key="1">
    <citation type="submission" date="2013-09" db="EMBL/GenBank/DDBJ databases">
        <title>Corchorus capsularis genome sequencing.</title>
        <authorList>
            <person name="Alam M."/>
            <person name="Haque M.S."/>
            <person name="Islam M.S."/>
            <person name="Emdad E.M."/>
            <person name="Islam M.M."/>
            <person name="Ahmed B."/>
            <person name="Halim A."/>
            <person name="Hossen Q.M.M."/>
            <person name="Hossain M.Z."/>
            <person name="Ahmed R."/>
            <person name="Khan M.M."/>
            <person name="Islam R."/>
            <person name="Rashid M.M."/>
            <person name="Khan S.A."/>
            <person name="Rahman M.S."/>
            <person name="Alam M."/>
        </authorList>
    </citation>
    <scope>NUCLEOTIDE SEQUENCE [LARGE SCALE GENOMIC DNA]</scope>
    <source>
        <strain evidence="2">cv. CVL-1</strain>
        <tissue evidence="1">Whole seedling</tissue>
    </source>
</reference>
<organism evidence="1 2">
    <name type="scientific">Corchorus capsularis</name>
    <name type="common">Jute</name>
    <dbReference type="NCBI Taxonomy" id="210143"/>
    <lineage>
        <taxon>Eukaryota</taxon>
        <taxon>Viridiplantae</taxon>
        <taxon>Streptophyta</taxon>
        <taxon>Embryophyta</taxon>
        <taxon>Tracheophyta</taxon>
        <taxon>Spermatophyta</taxon>
        <taxon>Magnoliopsida</taxon>
        <taxon>eudicotyledons</taxon>
        <taxon>Gunneridae</taxon>
        <taxon>Pentapetalae</taxon>
        <taxon>rosids</taxon>
        <taxon>malvids</taxon>
        <taxon>Malvales</taxon>
        <taxon>Malvaceae</taxon>
        <taxon>Grewioideae</taxon>
        <taxon>Apeibeae</taxon>
        <taxon>Corchorus</taxon>
    </lineage>
</organism>